<dbReference type="SUPFAM" id="SSF52172">
    <property type="entry name" value="CheY-like"/>
    <property type="match status" value="1"/>
</dbReference>
<dbReference type="RefSeq" id="WP_188709237.1">
    <property type="nucleotide sequence ID" value="NZ_BMIG01000011.1"/>
</dbReference>
<reference evidence="3" key="2">
    <citation type="submission" date="2020-09" db="EMBL/GenBank/DDBJ databases">
        <authorList>
            <person name="Sun Q."/>
            <person name="Zhou Y."/>
        </authorList>
    </citation>
    <scope>NUCLEOTIDE SEQUENCE</scope>
    <source>
        <strain evidence="3">CGMCC 1.15322</strain>
    </source>
</reference>
<feature type="domain" description="Response regulatory" evidence="2">
    <location>
        <begin position="13"/>
        <end position="138"/>
    </location>
</feature>
<evidence type="ECO:0000313" key="4">
    <source>
        <dbReference type="Proteomes" id="UP000620596"/>
    </source>
</evidence>
<dbReference type="InterPro" id="IPR011006">
    <property type="entry name" value="CheY-like_superfamily"/>
</dbReference>
<keyword evidence="4" id="KW-1185">Reference proteome</keyword>
<accession>A0A916SLR3</accession>
<dbReference type="CDD" id="cd17557">
    <property type="entry name" value="REC_Rcp-like"/>
    <property type="match status" value="1"/>
</dbReference>
<name>A0A916SLR3_9BURK</name>
<evidence type="ECO:0000313" key="3">
    <source>
        <dbReference type="EMBL" id="GGB06437.1"/>
    </source>
</evidence>
<proteinExistence type="predicted"/>
<dbReference type="PANTHER" id="PTHR44520:SF2">
    <property type="entry name" value="RESPONSE REGULATOR RCP1"/>
    <property type="match status" value="1"/>
</dbReference>
<dbReference type="InterPro" id="IPR001789">
    <property type="entry name" value="Sig_transdc_resp-reg_receiver"/>
</dbReference>
<evidence type="ECO:0000259" key="2">
    <source>
        <dbReference type="PROSITE" id="PS50110"/>
    </source>
</evidence>
<dbReference type="AlphaFoldDB" id="A0A916SLR3"/>
<protein>
    <submittedName>
        <fullName evidence="3">Response regulator</fullName>
    </submittedName>
</protein>
<reference evidence="3" key="1">
    <citation type="journal article" date="2014" name="Int. J. Syst. Evol. Microbiol.">
        <title>Complete genome sequence of Corynebacterium casei LMG S-19264T (=DSM 44701T), isolated from a smear-ripened cheese.</title>
        <authorList>
            <consortium name="US DOE Joint Genome Institute (JGI-PGF)"/>
            <person name="Walter F."/>
            <person name="Albersmeier A."/>
            <person name="Kalinowski J."/>
            <person name="Ruckert C."/>
        </authorList>
    </citation>
    <scope>NUCLEOTIDE SEQUENCE</scope>
    <source>
        <strain evidence="3">CGMCC 1.15322</strain>
    </source>
</reference>
<evidence type="ECO:0000256" key="1">
    <source>
        <dbReference type="PROSITE-ProRule" id="PRU00169"/>
    </source>
</evidence>
<dbReference type="PANTHER" id="PTHR44520">
    <property type="entry name" value="RESPONSE REGULATOR RCP1-RELATED"/>
    <property type="match status" value="1"/>
</dbReference>
<comment type="caution">
    <text evidence="3">The sequence shown here is derived from an EMBL/GenBank/DDBJ whole genome shotgun (WGS) entry which is preliminary data.</text>
</comment>
<dbReference type="PROSITE" id="PS50110">
    <property type="entry name" value="RESPONSE_REGULATORY"/>
    <property type="match status" value="1"/>
</dbReference>
<dbReference type="EMBL" id="BMIG01000011">
    <property type="protein sequence ID" value="GGB06437.1"/>
    <property type="molecule type" value="Genomic_DNA"/>
</dbReference>
<dbReference type="SMART" id="SM00448">
    <property type="entry name" value="REC"/>
    <property type="match status" value="1"/>
</dbReference>
<dbReference type="Proteomes" id="UP000620596">
    <property type="component" value="Unassembled WGS sequence"/>
</dbReference>
<dbReference type="Pfam" id="PF00072">
    <property type="entry name" value="Response_reg"/>
    <property type="match status" value="1"/>
</dbReference>
<feature type="modified residue" description="4-aspartylphosphate" evidence="1">
    <location>
        <position position="71"/>
    </location>
</feature>
<sequence length="158" mass="17678">MKLEPLGNSRIAEILLVDDNDDDVFLTREAFDAASLRVNLRHVDNGEKCLQYLRGQGAYGGVSKPELILLDLHMPVMDGYEVLAEIVKDDKLRHLPVVVLSTSYEAADIHKMYGLRCNSYITKPVDFENFVKVIAELTGYWLTVVVIPDPLSSAEMAP</sequence>
<organism evidence="3 4">
    <name type="scientific">Polaromonas eurypsychrophila</name>
    <dbReference type="NCBI Taxonomy" id="1614635"/>
    <lineage>
        <taxon>Bacteria</taxon>
        <taxon>Pseudomonadati</taxon>
        <taxon>Pseudomonadota</taxon>
        <taxon>Betaproteobacteria</taxon>
        <taxon>Burkholderiales</taxon>
        <taxon>Comamonadaceae</taxon>
        <taxon>Polaromonas</taxon>
    </lineage>
</organism>
<dbReference type="Gene3D" id="3.40.50.2300">
    <property type="match status" value="1"/>
</dbReference>
<dbReference type="GO" id="GO:0000160">
    <property type="term" value="P:phosphorelay signal transduction system"/>
    <property type="evidence" value="ECO:0007669"/>
    <property type="project" value="InterPro"/>
</dbReference>
<gene>
    <name evidence="3" type="ORF">GCM10011496_29150</name>
</gene>
<dbReference type="InterPro" id="IPR052893">
    <property type="entry name" value="TCS_response_regulator"/>
</dbReference>
<keyword evidence="1" id="KW-0597">Phosphoprotein</keyword>